<gene>
    <name evidence="2" type="ORF">MELLADRAFT_110705</name>
</gene>
<evidence type="ECO:0000313" key="2">
    <source>
        <dbReference type="EMBL" id="EGG01831.1"/>
    </source>
</evidence>
<dbReference type="GeneID" id="18924165"/>
<dbReference type="HOGENOM" id="CLU_1855719_0_0_1"/>
<dbReference type="AlphaFoldDB" id="F4S0P1"/>
<feature type="region of interest" description="Disordered" evidence="1">
    <location>
        <begin position="118"/>
        <end position="138"/>
    </location>
</feature>
<sequence length="138" mass="15794">MSAEHSLVVLRNRKITNAILPVALSIACTSWRNTLQGLFLVAVASFINSVTVNLHLDPFRTRELNPNLLLPFRQESSDDQCQDFLVAAMMVEYKIVILHSLQRFLGTFQFLESRSEDSRKAKETDKMLSDTEEFKFKA</sequence>
<dbReference type="RefSeq" id="XP_007414931.1">
    <property type="nucleotide sequence ID" value="XM_007414869.1"/>
</dbReference>
<organism evidence="3">
    <name type="scientific">Melampsora larici-populina (strain 98AG31 / pathotype 3-4-7)</name>
    <name type="common">Poplar leaf rust fungus</name>
    <dbReference type="NCBI Taxonomy" id="747676"/>
    <lineage>
        <taxon>Eukaryota</taxon>
        <taxon>Fungi</taxon>
        <taxon>Dikarya</taxon>
        <taxon>Basidiomycota</taxon>
        <taxon>Pucciniomycotina</taxon>
        <taxon>Pucciniomycetes</taxon>
        <taxon>Pucciniales</taxon>
        <taxon>Melampsoraceae</taxon>
        <taxon>Melampsora</taxon>
    </lineage>
</organism>
<dbReference type="VEuPathDB" id="FungiDB:MELLADRAFT_110705"/>
<dbReference type="Proteomes" id="UP000001072">
    <property type="component" value="Unassembled WGS sequence"/>
</dbReference>
<protein>
    <submittedName>
        <fullName evidence="2">Uncharacterized protein</fullName>
    </submittedName>
</protein>
<evidence type="ECO:0000256" key="1">
    <source>
        <dbReference type="SAM" id="MobiDB-lite"/>
    </source>
</evidence>
<dbReference type="InParanoid" id="F4S0P1"/>
<reference evidence="3" key="1">
    <citation type="journal article" date="2011" name="Proc. Natl. Acad. Sci. U.S.A.">
        <title>Obligate biotrophy features unraveled by the genomic analysis of rust fungi.</title>
        <authorList>
            <person name="Duplessis S."/>
            <person name="Cuomo C.A."/>
            <person name="Lin Y.-C."/>
            <person name="Aerts A."/>
            <person name="Tisserant E."/>
            <person name="Veneault-Fourrey C."/>
            <person name="Joly D.L."/>
            <person name="Hacquard S."/>
            <person name="Amselem J."/>
            <person name="Cantarel B.L."/>
            <person name="Chiu R."/>
            <person name="Coutinho P.M."/>
            <person name="Feau N."/>
            <person name="Field M."/>
            <person name="Frey P."/>
            <person name="Gelhaye E."/>
            <person name="Goldberg J."/>
            <person name="Grabherr M.G."/>
            <person name="Kodira C.D."/>
            <person name="Kohler A."/>
            <person name="Kuees U."/>
            <person name="Lindquist E.A."/>
            <person name="Lucas S.M."/>
            <person name="Mago R."/>
            <person name="Mauceli E."/>
            <person name="Morin E."/>
            <person name="Murat C."/>
            <person name="Pangilinan J.L."/>
            <person name="Park R."/>
            <person name="Pearson M."/>
            <person name="Quesneville H."/>
            <person name="Rouhier N."/>
            <person name="Sakthikumar S."/>
            <person name="Salamov A.A."/>
            <person name="Schmutz J."/>
            <person name="Selles B."/>
            <person name="Shapiro H."/>
            <person name="Tanguay P."/>
            <person name="Tuskan G.A."/>
            <person name="Henrissat B."/>
            <person name="Van de Peer Y."/>
            <person name="Rouze P."/>
            <person name="Ellis J.G."/>
            <person name="Dodds P.N."/>
            <person name="Schein J.E."/>
            <person name="Zhong S."/>
            <person name="Hamelin R.C."/>
            <person name="Grigoriev I.V."/>
            <person name="Szabo L.J."/>
            <person name="Martin F."/>
        </authorList>
    </citation>
    <scope>NUCLEOTIDE SEQUENCE [LARGE SCALE GENOMIC DNA]</scope>
    <source>
        <strain evidence="3">98AG31 / pathotype 3-4-7</strain>
    </source>
</reference>
<evidence type="ECO:0000313" key="3">
    <source>
        <dbReference type="Proteomes" id="UP000001072"/>
    </source>
</evidence>
<proteinExistence type="predicted"/>
<keyword evidence="3" id="KW-1185">Reference proteome</keyword>
<accession>F4S0P1</accession>
<name>F4S0P1_MELLP</name>
<dbReference type="KEGG" id="mlr:MELLADRAFT_110705"/>
<dbReference type="EMBL" id="GL883135">
    <property type="protein sequence ID" value="EGG01831.1"/>
    <property type="molecule type" value="Genomic_DNA"/>
</dbReference>